<dbReference type="GO" id="GO:0032259">
    <property type="term" value="P:methylation"/>
    <property type="evidence" value="ECO:0007669"/>
    <property type="project" value="UniProtKB-KW"/>
</dbReference>
<reference evidence="5 6" key="1">
    <citation type="submission" date="2023-07" db="EMBL/GenBank/DDBJ databases">
        <title>Functional and genomic diversity of the sorghum phyllosphere microbiome.</title>
        <authorList>
            <person name="Shade A."/>
        </authorList>
    </citation>
    <scope>NUCLEOTIDE SEQUENCE [LARGE SCALE GENOMIC DNA]</scope>
    <source>
        <strain evidence="5 6">SORGH_AS_0892</strain>
    </source>
</reference>
<evidence type="ECO:0000259" key="4">
    <source>
        <dbReference type="Pfam" id="PF08241"/>
    </source>
</evidence>
<dbReference type="InterPro" id="IPR029063">
    <property type="entry name" value="SAM-dependent_MTases_sf"/>
</dbReference>
<protein>
    <submittedName>
        <fullName evidence="5">SAM-dependent methyltransferase</fullName>
    </submittedName>
</protein>
<evidence type="ECO:0000256" key="3">
    <source>
        <dbReference type="ARBA" id="ARBA00022679"/>
    </source>
</evidence>
<keyword evidence="6" id="KW-1185">Reference proteome</keyword>
<comment type="caution">
    <text evidence="5">The sequence shown here is derived from an EMBL/GenBank/DDBJ whole genome shotgun (WGS) entry which is preliminary data.</text>
</comment>
<evidence type="ECO:0000256" key="1">
    <source>
        <dbReference type="ARBA" id="ARBA00008361"/>
    </source>
</evidence>
<dbReference type="PANTHER" id="PTHR44942:SF4">
    <property type="entry name" value="METHYLTRANSFERASE TYPE 11 DOMAIN-CONTAINING PROTEIN"/>
    <property type="match status" value="1"/>
</dbReference>
<name>A0ABU0U575_9SPHI</name>
<dbReference type="Pfam" id="PF08241">
    <property type="entry name" value="Methyltransf_11"/>
    <property type="match status" value="1"/>
</dbReference>
<dbReference type="Proteomes" id="UP001244640">
    <property type="component" value="Unassembled WGS sequence"/>
</dbReference>
<evidence type="ECO:0000313" key="5">
    <source>
        <dbReference type="EMBL" id="MDQ1149396.1"/>
    </source>
</evidence>
<organism evidence="5 6">
    <name type="scientific">Sphingobacterium zeae</name>
    <dbReference type="NCBI Taxonomy" id="1776859"/>
    <lineage>
        <taxon>Bacteria</taxon>
        <taxon>Pseudomonadati</taxon>
        <taxon>Bacteroidota</taxon>
        <taxon>Sphingobacteriia</taxon>
        <taxon>Sphingobacteriales</taxon>
        <taxon>Sphingobacteriaceae</taxon>
        <taxon>Sphingobacterium</taxon>
    </lineage>
</organism>
<dbReference type="CDD" id="cd02440">
    <property type="entry name" value="AdoMet_MTases"/>
    <property type="match status" value="1"/>
</dbReference>
<accession>A0ABU0U575</accession>
<dbReference type="GO" id="GO:0008168">
    <property type="term" value="F:methyltransferase activity"/>
    <property type="evidence" value="ECO:0007669"/>
    <property type="project" value="UniProtKB-KW"/>
</dbReference>
<dbReference type="SUPFAM" id="SSF53335">
    <property type="entry name" value="S-adenosyl-L-methionine-dependent methyltransferases"/>
    <property type="match status" value="1"/>
</dbReference>
<feature type="domain" description="Methyltransferase type 11" evidence="4">
    <location>
        <begin position="48"/>
        <end position="140"/>
    </location>
</feature>
<evidence type="ECO:0000313" key="6">
    <source>
        <dbReference type="Proteomes" id="UP001244640"/>
    </source>
</evidence>
<comment type="similarity">
    <text evidence="1">Belongs to the methyltransferase superfamily.</text>
</comment>
<keyword evidence="2 5" id="KW-0489">Methyltransferase</keyword>
<keyword evidence="3" id="KW-0808">Transferase</keyword>
<dbReference type="InterPro" id="IPR013216">
    <property type="entry name" value="Methyltransf_11"/>
</dbReference>
<dbReference type="Gene3D" id="3.40.50.150">
    <property type="entry name" value="Vaccinia Virus protein VP39"/>
    <property type="match status" value="1"/>
</dbReference>
<evidence type="ECO:0000256" key="2">
    <source>
        <dbReference type="ARBA" id="ARBA00022603"/>
    </source>
</evidence>
<sequence>MLSMDKNSIDRFTDRVVDYEKFRPNYPKEIIQVLKEQIGLHKQWLVADIGSGTGLSTQLFLENGNNVFAVEPNREMRESLLHHFKTYRNLIAVNATAEDTTIESGCVDLIFAGQSFHWFDRQACRKEFDRILSENGHMVIVWNQRDPSDAFQQEYEHFLRSHIPSYQPVSHKNISDDDLKHFFGTRAMKKITLPNQQILDLRSFLGRVRSSSYFPKEQDKNKTLYDDLRILFDKYAISDRIVFRYITEIYIS</sequence>
<dbReference type="InterPro" id="IPR051052">
    <property type="entry name" value="Diverse_substrate_MTase"/>
</dbReference>
<dbReference type="PANTHER" id="PTHR44942">
    <property type="entry name" value="METHYLTRANSF_11 DOMAIN-CONTAINING PROTEIN"/>
    <property type="match status" value="1"/>
</dbReference>
<dbReference type="EMBL" id="JAUTBA010000001">
    <property type="protein sequence ID" value="MDQ1149396.1"/>
    <property type="molecule type" value="Genomic_DNA"/>
</dbReference>
<gene>
    <name evidence="5" type="ORF">QE382_001380</name>
</gene>
<proteinExistence type="inferred from homology"/>